<evidence type="ECO:0000313" key="1">
    <source>
        <dbReference type="EMBL" id="AUE22653.1"/>
    </source>
</evidence>
<accession>A0A2H4YER3</accession>
<reference evidence="1 2" key="1">
    <citation type="submission" date="2017-10" db="EMBL/GenBank/DDBJ databases">
        <title>Antibacterial composition for extension of chilled fish shelf life and decreasing of risk of food-borne infections, bacteriophage strains for its preparation.</title>
        <authorList>
            <person name="Zulkarneev E.R."/>
            <person name="Aleshkin A.V."/>
            <person name="Rubalsky O.V."/>
            <person name="Kiseleva I.A."/>
            <person name="Rubalskii E.O."/>
            <person name="Lebedev S.N."/>
        </authorList>
    </citation>
    <scope>NUCLEOTIDE SEQUENCE [LARGE SCALE GENOMIC DNA]</scope>
</reference>
<proteinExistence type="predicted"/>
<evidence type="ECO:0000313" key="2">
    <source>
        <dbReference type="Proteomes" id="UP000240934"/>
    </source>
</evidence>
<name>A0A2H4YER3_9CAUD</name>
<dbReference type="Proteomes" id="UP000240934">
    <property type="component" value="Segment"/>
</dbReference>
<organism evidence="1 2">
    <name type="scientific">Aeromonas phage Ah1</name>
    <dbReference type="NCBI Taxonomy" id="2053701"/>
    <lineage>
        <taxon>Viruses</taxon>
        <taxon>Duplodnaviria</taxon>
        <taxon>Heunggongvirae</taxon>
        <taxon>Uroviricota</taxon>
        <taxon>Caudoviricetes</taxon>
        <taxon>Pantevenvirales</taxon>
        <taxon>Straboviridae</taxon>
        <taxon>Cinqassovirus</taxon>
        <taxon>Cinqassovirus ah1</taxon>
    </lineage>
</organism>
<keyword evidence="2" id="KW-1185">Reference proteome</keyword>
<gene>
    <name evidence="1" type="ORF">Ah1_00112</name>
</gene>
<protein>
    <submittedName>
        <fullName evidence="1">Uncharacterized protein</fullName>
    </submittedName>
</protein>
<sequence>MKFYPFVCAVGISRVDYTISYDTAEKAEQAAKNIMISNMRKWKQYGYYSSGKTVVTGERLI</sequence>
<dbReference type="EMBL" id="MG250483">
    <property type="protein sequence ID" value="AUE22653.1"/>
    <property type="molecule type" value="Genomic_DNA"/>
</dbReference>